<evidence type="ECO:0000313" key="2">
    <source>
        <dbReference type="Proteomes" id="UP000657421"/>
    </source>
</evidence>
<dbReference type="NCBIfam" id="TIGR00022">
    <property type="entry name" value="YhcH/YjgK/YiaL family protein"/>
    <property type="match status" value="1"/>
</dbReference>
<sequence length="151" mass="17082">MIVDRIDRRDVYNNFVPNWKEAFDFALSLKDADPGRYECESLPAGTAFALVQEGHTRPYKEGKLEAHRRYMDVQIFLKGGEVVYYADIDGLEVTVPYKEDADIVFYGQGGQPAKVTEGMFYAVMPHDAHMPSIDIEGTGTFRKIVLKIKVA</sequence>
<name>A0ABR7NA35_9FIRM</name>
<protein>
    <submittedName>
        <fullName evidence="1">YhcH/YjgK/YiaL family protein</fullName>
    </submittedName>
</protein>
<dbReference type="Gene3D" id="2.60.120.370">
    <property type="entry name" value="YhcH/YjgK/YiaL"/>
    <property type="match status" value="1"/>
</dbReference>
<dbReference type="SUPFAM" id="SSF51197">
    <property type="entry name" value="Clavaminate synthase-like"/>
    <property type="match status" value="1"/>
</dbReference>
<evidence type="ECO:0000313" key="1">
    <source>
        <dbReference type="EMBL" id="MBC8572667.1"/>
    </source>
</evidence>
<dbReference type="InterPro" id="IPR004375">
    <property type="entry name" value="NanQ/TabA/YiaL"/>
</dbReference>
<organism evidence="1 2">
    <name type="scientific">Jingyaoa shaoxingensis</name>
    <dbReference type="NCBI Taxonomy" id="2763671"/>
    <lineage>
        <taxon>Bacteria</taxon>
        <taxon>Bacillati</taxon>
        <taxon>Bacillota</taxon>
        <taxon>Clostridia</taxon>
        <taxon>Lachnospirales</taxon>
        <taxon>Lachnospiraceae</taxon>
        <taxon>Jingyaoa</taxon>
    </lineage>
</organism>
<gene>
    <name evidence="1" type="ORF">H8716_06150</name>
</gene>
<dbReference type="InterPro" id="IPR037012">
    <property type="entry name" value="NanQ/TabA/YiaL_sf"/>
</dbReference>
<dbReference type="Proteomes" id="UP000657421">
    <property type="component" value="Unassembled WGS sequence"/>
</dbReference>
<accession>A0ABR7NA35</accession>
<dbReference type="PANTHER" id="PTHR34986">
    <property type="entry name" value="EVOLVED BETA-GALACTOSIDASE SUBUNIT BETA"/>
    <property type="match status" value="1"/>
</dbReference>
<reference evidence="1 2" key="1">
    <citation type="submission" date="2020-08" db="EMBL/GenBank/DDBJ databases">
        <title>Genome public.</title>
        <authorList>
            <person name="Liu C."/>
            <person name="Sun Q."/>
        </authorList>
    </citation>
    <scope>NUCLEOTIDE SEQUENCE [LARGE SCALE GENOMIC DNA]</scope>
    <source>
        <strain evidence="1 2">NSJ-46</strain>
    </source>
</reference>
<dbReference type="Pfam" id="PF04074">
    <property type="entry name" value="DUF386"/>
    <property type="match status" value="1"/>
</dbReference>
<dbReference type="PANTHER" id="PTHR34986:SF1">
    <property type="entry name" value="PROTEIN YIAL"/>
    <property type="match status" value="1"/>
</dbReference>
<keyword evidence="2" id="KW-1185">Reference proteome</keyword>
<comment type="caution">
    <text evidence="1">The sequence shown here is derived from an EMBL/GenBank/DDBJ whole genome shotgun (WGS) entry which is preliminary data.</text>
</comment>
<dbReference type="EMBL" id="JACRSZ010000004">
    <property type="protein sequence ID" value="MBC8572667.1"/>
    <property type="molecule type" value="Genomic_DNA"/>
</dbReference>
<dbReference type="RefSeq" id="WP_249307695.1">
    <property type="nucleotide sequence ID" value="NZ_JACRSZ010000004.1"/>
</dbReference>
<proteinExistence type="predicted"/>